<keyword evidence="3" id="KW-1185">Reference proteome</keyword>
<proteinExistence type="predicted"/>
<dbReference type="SMART" id="SM00333">
    <property type="entry name" value="TUDOR"/>
    <property type="match status" value="2"/>
</dbReference>
<dbReference type="EMBL" id="KL363203">
    <property type="protein sequence ID" value="KFD54926.1"/>
    <property type="molecule type" value="Genomic_DNA"/>
</dbReference>
<dbReference type="PROSITE" id="PS50304">
    <property type="entry name" value="TUDOR"/>
    <property type="match status" value="1"/>
</dbReference>
<dbReference type="InterPro" id="IPR002999">
    <property type="entry name" value="Tudor"/>
</dbReference>
<dbReference type="PANTHER" id="PTHR16442">
    <property type="entry name" value="RING FINGER PROTEIN 17"/>
    <property type="match status" value="1"/>
</dbReference>
<organism evidence="2 3">
    <name type="scientific">Trichuris suis</name>
    <name type="common">pig whipworm</name>
    <dbReference type="NCBI Taxonomy" id="68888"/>
    <lineage>
        <taxon>Eukaryota</taxon>
        <taxon>Metazoa</taxon>
        <taxon>Ecdysozoa</taxon>
        <taxon>Nematoda</taxon>
        <taxon>Enoplea</taxon>
        <taxon>Dorylaimia</taxon>
        <taxon>Trichinellida</taxon>
        <taxon>Trichuridae</taxon>
        <taxon>Trichuris</taxon>
    </lineage>
</organism>
<evidence type="ECO:0000313" key="3">
    <source>
        <dbReference type="Proteomes" id="UP000030764"/>
    </source>
</evidence>
<dbReference type="SUPFAM" id="SSF63748">
    <property type="entry name" value="Tudor/PWWP/MBT"/>
    <property type="match status" value="2"/>
</dbReference>
<name>A0A085MCI0_9BILA</name>
<gene>
    <name evidence="2" type="ORF">M513_04108</name>
</gene>
<protein>
    <recommendedName>
        <fullName evidence="1">Tudor domain-containing protein</fullName>
    </recommendedName>
</protein>
<dbReference type="Gene3D" id="2.30.30.140">
    <property type="match status" value="2"/>
</dbReference>
<evidence type="ECO:0000313" key="2">
    <source>
        <dbReference type="EMBL" id="KFD54926.1"/>
    </source>
</evidence>
<feature type="domain" description="Tudor" evidence="1">
    <location>
        <begin position="217"/>
        <end position="274"/>
    </location>
</feature>
<dbReference type="PANTHER" id="PTHR16442:SF1">
    <property type="entry name" value="RING FINGER PROTEIN 17"/>
    <property type="match status" value="1"/>
</dbReference>
<dbReference type="CDD" id="cd20379">
    <property type="entry name" value="Tudor_dTUD-like"/>
    <property type="match status" value="1"/>
</dbReference>
<dbReference type="Pfam" id="PF00567">
    <property type="entry name" value="TUDOR"/>
    <property type="match status" value="2"/>
</dbReference>
<evidence type="ECO:0000259" key="1">
    <source>
        <dbReference type="PROSITE" id="PS50304"/>
    </source>
</evidence>
<reference evidence="2 3" key="1">
    <citation type="journal article" date="2014" name="Nat. Genet.">
        <title>Genome and transcriptome of the porcine whipworm Trichuris suis.</title>
        <authorList>
            <person name="Jex A.R."/>
            <person name="Nejsum P."/>
            <person name="Schwarz E.M."/>
            <person name="Hu L."/>
            <person name="Young N.D."/>
            <person name="Hall R.S."/>
            <person name="Korhonen P.K."/>
            <person name="Liao S."/>
            <person name="Thamsborg S."/>
            <person name="Xia J."/>
            <person name="Xu P."/>
            <person name="Wang S."/>
            <person name="Scheerlinck J.P."/>
            <person name="Hofmann A."/>
            <person name="Sternberg P.W."/>
            <person name="Wang J."/>
            <person name="Gasser R.B."/>
        </authorList>
    </citation>
    <scope>NUCLEOTIDE SEQUENCE [LARGE SCALE GENOMIC DNA]</scope>
    <source>
        <strain evidence="2">DCEP-RM93M</strain>
    </source>
</reference>
<sequence>MSAEYGGNNSPGVNLKTKKSLLCFCLCLKKSCVYGSVCDVDFKTQKACRVSVEAPWGALVGRERAYPNPGEPSGLLWIKGLVMKRSAPEPLYFVDPNPIEGPSPQRLTCIRSSAVQAGNIDVNSILQDWRNNGGGADYWNSVDAYAHCYVNQITFFESNVCRVQLQSGIGYDVIITRWYSPNEFSVVPRIFRPLMDMMDAAMNALYSEIAAFLPRSNFNVGMPCCVMSRSGRWRRAQIETVMMDEYHVRTIDTGEWAFVERQQTYLLLTCFADLPPMALSCKMQEFERRPIDFAIQRFFRCQRKTSEHLFMTFTKIVDNILTVQLFNSVGQNLFDVFNIEQLRENGGSLPAMHSIQAATTFLRANGDSKCCAAPKLACSFLTVNLGAFNTTLHFDKVVLAKDQVENQGCTRLTNPIVPLNVPALVEVLAIDVNAGVGVFRFSDEGYRLKCVEQYLSALVENVPSGFLAQNWNAGDTCIVRRPSHGNAVYRAIIVDILPNEYATVRSYDYAFQANEPLSQLCRLSDNPITNYPPLAFSARISSLAEEVRNGMLTEEGSISPEFFTKQWKTTWLFCDRPPAGVLLWVKWASAVIRQVVGWRCNCIMEAVRA</sequence>
<accession>A0A085MCI0</accession>
<dbReference type="Proteomes" id="UP000030764">
    <property type="component" value="Unassembled WGS sequence"/>
</dbReference>
<dbReference type="AlphaFoldDB" id="A0A085MCI0"/>